<dbReference type="Proteomes" id="UP000283063">
    <property type="component" value="Chromosome"/>
</dbReference>
<protein>
    <submittedName>
        <fullName evidence="1">Uncharacterized protein</fullName>
    </submittedName>
</protein>
<evidence type="ECO:0000313" key="2">
    <source>
        <dbReference type="Proteomes" id="UP000283063"/>
    </source>
</evidence>
<accession>A0A3T0MZE6</accession>
<organism evidence="1 2">
    <name type="scientific">Parasedimentitalea marina</name>
    <dbReference type="NCBI Taxonomy" id="2483033"/>
    <lineage>
        <taxon>Bacteria</taxon>
        <taxon>Pseudomonadati</taxon>
        <taxon>Pseudomonadota</taxon>
        <taxon>Alphaproteobacteria</taxon>
        <taxon>Rhodobacterales</taxon>
        <taxon>Paracoccaceae</taxon>
        <taxon>Parasedimentitalea</taxon>
    </lineage>
</organism>
<gene>
    <name evidence="1" type="ORF">EBB79_04010</name>
</gene>
<sequence length="718" mass="82568">MSGTYVELAEECIKQQRKSYLLRKAHPDHGEPIRSAIALTKSDQDFNDITQYVFGHHELSDFRPIRSDNVDVNNELAVSKYFHSYHFRDVTLHQGARDTNPPLSDDEIFDLFTDATWGQGNNPVRFFVGGIGSGKTTYLCNYVYNRFGQFTHKRVIPVRVNLDVEDDHSARSLSENLRVIINTTITQLEINKHITASQASALKRECRIPKDADEKELDIILSHLLETLHARHSYRATYIIDNIDFLYHLGDRGFFSKTVHEDQDTAYSAILDLISFFWRKKGEFRTASLGINIIFSVRKDTLEFIRSRQKEVPIPGMDGLSFCIEGSDKAVALEIIESRFEMLSELIEKVPEQGKRLQFLNTARTLRDAYRKPTTAGLILFDDLWRLCRRGLRDIIDQMADYSWLEFHDERRQSATLRFATQYYPSIIAYGTDGCRRYTQFSGNLPNLFLINASVDNNEYAVDPNFKSKHFYTLWLKWMMLSYVQARQDETTTSDELIAAMCGGNGRAYSENLVRYVLGALTETPSSELIEVDIGADGDGGRTGFVRDMSLTRRGEYLLSDFSKTFSYFQMVVDDWRLLLPRELKKDFGYLDPDYSYLVAPDEEYGSKVRTVVERKGQQSLKLAILLDECLGYERGLYPNVFSRLEHAGVDCGDGVGYFAPLQKDVLRAGRAVRADISNFSTDAEWYSDFRETCRRCLDEIFETPLALHELFYDESIV</sequence>
<dbReference type="RefSeq" id="WP_127747686.1">
    <property type="nucleotide sequence ID" value="NZ_CP033219.1"/>
</dbReference>
<dbReference type="AlphaFoldDB" id="A0A3T0MZE6"/>
<name>A0A3T0MZE6_9RHOB</name>
<reference evidence="1 2" key="1">
    <citation type="submission" date="2018-10" db="EMBL/GenBank/DDBJ databases">
        <title>Parasedimentitalea marina sp. nov., a psychrophilic bacterium isolated from deep seawater of the New Britain Trench.</title>
        <authorList>
            <person name="Cao J."/>
        </authorList>
    </citation>
    <scope>NUCLEOTIDE SEQUENCE [LARGE SCALE GENOMIC DNA]</scope>
    <source>
        <strain evidence="1 2">W43</strain>
    </source>
</reference>
<dbReference type="EMBL" id="CP033219">
    <property type="protein sequence ID" value="AZV77138.1"/>
    <property type="molecule type" value="Genomic_DNA"/>
</dbReference>
<dbReference type="KEGG" id="sedi:EBB79_04010"/>
<keyword evidence="2" id="KW-1185">Reference proteome</keyword>
<proteinExistence type="predicted"/>
<evidence type="ECO:0000313" key="1">
    <source>
        <dbReference type="EMBL" id="AZV77138.1"/>
    </source>
</evidence>